<dbReference type="AlphaFoldDB" id="A0A816EYG8"/>
<evidence type="ECO:0000313" key="4">
    <source>
        <dbReference type="EMBL" id="CAF1659402.1"/>
    </source>
</evidence>
<proteinExistence type="predicted"/>
<dbReference type="InterPro" id="IPR016039">
    <property type="entry name" value="Thiolase-like"/>
</dbReference>
<evidence type="ECO:0000313" key="5">
    <source>
        <dbReference type="EMBL" id="CAF4603687.1"/>
    </source>
</evidence>
<accession>A0A816EYG8</accession>
<dbReference type="Pfam" id="PF00109">
    <property type="entry name" value="ketoacyl-synt"/>
    <property type="match status" value="1"/>
</dbReference>
<dbReference type="GO" id="GO:0006633">
    <property type="term" value="P:fatty acid biosynthetic process"/>
    <property type="evidence" value="ECO:0007669"/>
    <property type="project" value="TreeGrafter"/>
</dbReference>
<dbReference type="PANTHER" id="PTHR43775">
    <property type="entry name" value="FATTY ACID SYNTHASE"/>
    <property type="match status" value="1"/>
</dbReference>
<dbReference type="EMBL" id="CAJNOQ010055101">
    <property type="protein sequence ID" value="CAF1659402.1"/>
    <property type="molecule type" value="Genomic_DNA"/>
</dbReference>
<comment type="caution">
    <text evidence="4">The sequence shown here is derived from an EMBL/GenBank/DDBJ whole genome shotgun (WGS) entry which is preliminary data.</text>
</comment>
<evidence type="ECO:0000256" key="1">
    <source>
        <dbReference type="ARBA" id="ARBA00022450"/>
    </source>
</evidence>
<name>A0A816EYG8_9BILA</name>
<dbReference type="PANTHER" id="PTHR43775:SF37">
    <property type="entry name" value="SI:DKEY-61P9.11"/>
    <property type="match status" value="1"/>
</dbReference>
<dbReference type="InterPro" id="IPR050091">
    <property type="entry name" value="PKS_NRPS_Biosynth_Enz"/>
</dbReference>
<feature type="non-terminal residue" evidence="4">
    <location>
        <position position="113"/>
    </location>
</feature>
<organism evidence="4 6">
    <name type="scientific">Didymodactylos carnosus</name>
    <dbReference type="NCBI Taxonomy" id="1234261"/>
    <lineage>
        <taxon>Eukaryota</taxon>
        <taxon>Metazoa</taxon>
        <taxon>Spiralia</taxon>
        <taxon>Gnathifera</taxon>
        <taxon>Rotifera</taxon>
        <taxon>Eurotatoria</taxon>
        <taxon>Bdelloidea</taxon>
        <taxon>Philodinida</taxon>
        <taxon>Philodinidae</taxon>
        <taxon>Didymodactylos</taxon>
    </lineage>
</organism>
<keyword evidence="1" id="KW-0596">Phosphopantetheine</keyword>
<dbReference type="OrthoDB" id="329835at2759"/>
<evidence type="ECO:0000256" key="2">
    <source>
        <dbReference type="ARBA" id="ARBA00022553"/>
    </source>
</evidence>
<gene>
    <name evidence="4" type="ORF">GPM918_LOCUS45914</name>
    <name evidence="5" type="ORF">SRO942_LOCUS48953</name>
</gene>
<dbReference type="EMBL" id="CAJOBC010128434">
    <property type="protein sequence ID" value="CAF4603687.1"/>
    <property type="molecule type" value="Genomic_DNA"/>
</dbReference>
<keyword evidence="2" id="KW-0597">Phosphoprotein</keyword>
<sequence length="113" mass="12537">MAGVFPGCNSIDEFWTMLQEGRSGIATLSDDELRDCVSAELLANTRYVRRMGRLTCGVDLFDHTFFGVTSREASLTDPQHRLLLEIVYRACEDAAVNLRSPDETIACFIAASD</sequence>
<dbReference type="Proteomes" id="UP000663829">
    <property type="component" value="Unassembled WGS sequence"/>
</dbReference>
<reference evidence="4" key="1">
    <citation type="submission" date="2021-02" db="EMBL/GenBank/DDBJ databases">
        <authorList>
            <person name="Nowell W R."/>
        </authorList>
    </citation>
    <scope>NUCLEOTIDE SEQUENCE</scope>
</reference>
<keyword evidence="6" id="KW-1185">Reference proteome</keyword>
<dbReference type="Proteomes" id="UP000681722">
    <property type="component" value="Unassembled WGS sequence"/>
</dbReference>
<dbReference type="Gene3D" id="3.40.47.10">
    <property type="match status" value="1"/>
</dbReference>
<evidence type="ECO:0000259" key="3">
    <source>
        <dbReference type="Pfam" id="PF00109"/>
    </source>
</evidence>
<dbReference type="InterPro" id="IPR014030">
    <property type="entry name" value="Ketoacyl_synth_N"/>
</dbReference>
<protein>
    <recommendedName>
        <fullName evidence="3">Beta-ketoacyl synthase-like N-terminal domain-containing protein</fullName>
    </recommendedName>
</protein>
<dbReference type="GO" id="GO:0004312">
    <property type="term" value="F:fatty acid synthase activity"/>
    <property type="evidence" value="ECO:0007669"/>
    <property type="project" value="TreeGrafter"/>
</dbReference>
<feature type="domain" description="Beta-ketoacyl synthase-like N-terminal" evidence="3">
    <location>
        <begin position="1"/>
        <end position="111"/>
    </location>
</feature>
<evidence type="ECO:0000313" key="6">
    <source>
        <dbReference type="Proteomes" id="UP000663829"/>
    </source>
</evidence>
<dbReference type="SUPFAM" id="SSF53901">
    <property type="entry name" value="Thiolase-like"/>
    <property type="match status" value="1"/>
</dbReference>